<proteinExistence type="predicted"/>
<comment type="caution">
    <text evidence="1">The sequence shown here is derived from an EMBL/GenBank/DDBJ whole genome shotgun (WGS) entry which is preliminary data.</text>
</comment>
<evidence type="ECO:0000313" key="1">
    <source>
        <dbReference type="EMBL" id="CAF0702511.1"/>
    </source>
</evidence>
<reference evidence="1" key="1">
    <citation type="submission" date="2021-02" db="EMBL/GenBank/DDBJ databases">
        <authorList>
            <person name="Cremers G."/>
            <person name="Picone N."/>
        </authorList>
    </citation>
    <scope>NUCLEOTIDE SEQUENCE</scope>
    <source>
        <strain evidence="1">PQ17</strain>
    </source>
</reference>
<name>A0A8J2FX21_9BACT</name>
<keyword evidence="2" id="KW-1185">Reference proteome</keyword>
<dbReference type="AlphaFoldDB" id="A0A8J2FX21"/>
<dbReference type="Proteomes" id="UP000663859">
    <property type="component" value="Unassembled WGS sequence"/>
</dbReference>
<accession>A0A8J2FX21</accession>
<dbReference type="EMBL" id="CAJNOB010000045">
    <property type="protein sequence ID" value="CAF0702511.1"/>
    <property type="molecule type" value="Genomic_DNA"/>
</dbReference>
<gene>
    <name evidence="1" type="ORF">MPNT_50099</name>
</gene>
<protein>
    <submittedName>
        <fullName evidence="1">Uncharacterized protein</fullName>
    </submittedName>
</protein>
<sequence>MVGSSYPKKVLKKTPFLLGAFMFPPAEEWWLLRGGKPQNIGLAIPLRRVLFRQEEVFLLFLSFWRAPWEG</sequence>
<evidence type="ECO:0000313" key="2">
    <source>
        <dbReference type="Proteomes" id="UP000663859"/>
    </source>
</evidence>
<organism evidence="1 2">
    <name type="scientific">Candidatus Methylacidithermus pantelleriae</name>
    <dbReference type="NCBI Taxonomy" id="2744239"/>
    <lineage>
        <taxon>Bacteria</taxon>
        <taxon>Pseudomonadati</taxon>
        <taxon>Verrucomicrobiota</taxon>
        <taxon>Methylacidiphilae</taxon>
        <taxon>Methylacidiphilales</taxon>
        <taxon>Methylacidiphilaceae</taxon>
        <taxon>Candidatus Methylacidithermus</taxon>
    </lineage>
</organism>